<feature type="domain" description="Metallo-beta-lactamase" evidence="1">
    <location>
        <begin position="72"/>
        <end position="244"/>
    </location>
</feature>
<dbReference type="GO" id="GO:0016787">
    <property type="term" value="F:hydrolase activity"/>
    <property type="evidence" value="ECO:0007669"/>
    <property type="project" value="UniProtKB-KW"/>
</dbReference>
<keyword evidence="3" id="KW-1185">Reference proteome</keyword>
<keyword evidence="2" id="KW-0378">Hydrolase</keyword>
<proteinExistence type="predicted"/>
<dbReference type="InterPro" id="IPR036866">
    <property type="entry name" value="RibonucZ/Hydroxyglut_hydro"/>
</dbReference>
<accession>A0A5N3PA49</accession>
<dbReference type="RefSeq" id="WP_150945511.1">
    <property type="nucleotide sequence ID" value="NZ_VCMV01000021.1"/>
</dbReference>
<evidence type="ECO:0000313" key="2">
    <source>
        <dbReference type="EMBL" id="KAB0266495.1"/>
    </source>
</evidence>
<dbReference type="AlphaFoldDB" id="A0A5N3PA49"/>
<name>A0A5N3PA49_9HYPH</name>
<comment type="caution">
    <text evidence="2">The sequence shown here is derived from an EMBL/GenBank/DDBJ whole genome shotgun (WGS) entry which is preliminary data.</text>
</comment>
<organism evidence="2 3">
    <name type="scientific">Microvirga brassicacearum</name>
    <dbReference type="NCBI Taxonomy" id="2580413"/>
    <lineage>
        <taxon>Bacteria</taxon>
        <taxon>Pseudomonadati</taxon>
        <taxon>Pseudomonadota</taxon>
        <taxon>Alphaproteobacteria</taxon>
        <taxon>Hyphomicrobiales</taxon>
        <taxon>Methylobacteriaceae</taxon>
        <taxon>Microvirga</taxon>
    </lineage>
</organism>
<evidence type="ECO:0000313" key="3">
    <source>
        <dbReference type="Proteomes" id="UP000325684"/>
    </source>
</evidence>
<gene>
    <name evidence="2" type="ORF">FEZ63_14130</name>
</gene>
<dbReference type="EMBL" id="VCMV01000021">
    <property type="protein sequence ID" value="KAB0266495.1"/>
    <property type="molecule type" value="Genomic_DNA"/>
</dbReference>
<dbReference type="Gene3D" id="3.60.15.10">
    <property type="entry name" value="Ribonuclease Z/Hydroxyacylglutathione hydrolase-like"/>
    <property type="match status" value="1"/>
</dbReference>
<dbReference type="SUPFAM" id="SSF56281">
    <property type="entry name" value="Metallo-hydrolase/oxidoreductase"/>
    <property type="match status" value="1"/>
</dbReference>
<dbReference type="InterPro" id="IPR001279">
    <property type="entry name" value="Metallo-B-lactamas"/>
</dbReference>
<dbReference type="PANTHER" id="PTHR36839:SF1">
    <property type="entry name" value="METALLO-BETA-LACTAMASE FAMILY PROTEIN (AFU_ORTHOLOGUE AFUA_5G12770)"/>
    <property type="match status" value="1"/>
</dbReference>
<evidence type="ECO:0000259" key="1">
    <source>
        <dbReference type="SMART" id="SM00849"/>
    </source>
</evidence>
<sequence>MSRFICVQCGTQFSETREPPAACPICEDERQYVRWSGQEWTTLEALRASHQNAFTEEDGLTGIGIEPSFAIGQRAIVVPTSDGAILWDCVSLVTPEAVARINRIGGLRAIAISHPHYYTSMVTWSEAFGGIPIHLHADDRQWVMHPNDAIRFWSGETLEIGPGLTLIRSGGHFEGSTLLHDANGAGGEGILYVGDNLQVCQDRRYVSFMRSYPNYIPLNAAAVEHIAAVVAPLSVERIYGAFAHRNVRSDGKAAVKRSIQRYLAAIRS</sequence>
<dbReference type="OrthoDB" id="2373347at2"/>
<dbReference type="Proteomes" id="UP000325684">
    <property type="component" value="Unassembled WGS sequence"/>
</dbReference>
<dbReference type="PANTHER" id="PTHR36839">
    <property type="entry name" value="METALLO-BETA-LACTAMASE FAMILY PROTEIN (AFU_ORTHOLOGUE AFUA_5G12770)"/>
    <property type="match status" value="1"/>
</dbReference>
<reference evidence="2 3" key="1">
    <citation type="journal article" date="2019" name="Microorganisms">
        <title>Genome Insights into the Novel Species Microvirga brassicacearum, a Rapeseed Endophyte with Biotechnological Potential.</title>
        <authorList>
            <person name="Jimenez-Gomez A."/>
            <person name="Saati-Santamaria Z."/>
            <person name="Igual J.M."/>
            <person name="Rivas R."/>
            <person name="Mateos P.F."/>
            <person name="Garcia-Fraile P."/>
        </authorList>
    </citation>
    <scope>NUCLEOTIDE SEQUENCE [LARGE SCALE GENOMIC DNA]</scope>
    <source>
        <strain evidence="2 3">CDVBN77</strain>
    </source>
</reference>
<dbReference type="SMART" id="SM00849">
    <property type="entry name" value="Lactamase_B"/>
    <property type="match status" value="1"/>
</dbReference>
<protein>
    <submittedName>
        <fullName evidence="2">MBL fold metallo-hydrolase</fullName>
    </submittedName>
</protein>